<comment type="caution">
    <text evidence="2">The sequence shown here is derived from an EMBL/GenBank/DDBJ whole genome shotgun (WGS) entry which is preliminary data.</text>
</comment>
<dbReference type="InterPro" id="IPR012337">
    <property type="entry name" value="RNaseH-like_sf"/>
</dbReference>
<dbReference type="SUPFAM" id="SSF53098">
    <property type="entry name" value="Ribonuclease H-like"/>
    <property type="match status" value="1"/>
</dbReference>
<dbReference type="Proteomes" id="UP000187406">
    <property type="component" value="Unassembled WGS sequence"/>
</dbReference>
<feature type="domain" description="HAT C-terminal dimerisation" evidence="1">
    <location>
        <begin position="34"/>
        <end position="87"/>
    </location>
</feature>
<name>A0A1Q3B5E4_CEPFO</name>
<dbReference type="OrthoDB" id="1301613at2759"/>
<dbReference type="GO" id="GO:0046983">
    <property type="term" value="F:protein dimerization activity"/>
    <property type="evidence" value="ECO:0007669"/>
    <property type="project" value="InterPro"/>
</dbReference>
<evidence type="ECO:0000259" key="1">
    <source>
        <dbReference type="Pfam" id="PF05699"/>
    </source>
</evidence>
<organism evidence="2 3">
    <name type="scientific">Cephalotus follicularis</name>
    <name type="common">Albany pitcher plant</name>
    <dbReference type="NCBI Taxonomy" id="3775"/>
    <lineage>
        <taxon>Eukaryota</taxon>
        <taxon>Viridiplantae</taxon>
        <taxon>Streptophyta</taxon>
        <taxon>Embryophyta</taxon>
        <taxon>Tracheophyta</taxon>
        <taxon>Spermatophyta</taxon>
        <taxon>Magnoliopsida</taxon>
        <taxon>eudicotyledons</taxon>
        <taxon>Gunneridae</taxon>
        <taxon>Pentapetalae</taxon>
        <taxon>rosids</taxon>
        <taxon>fabids</taxon>
        <taxon>Oxalidales</taxon>
        <taxon>Cephalotaceae</taxon>
        <taxon>Cephalotus</taxon>
    </lineage>
</organism>
<dbReference type="EMBL" id="BDDD01000299">
    <property type="protein sequence ID" value="GAV63241.1"/>
    <property type="molecule type" value="Genomic_DNA"/>
</dbReference>
<dbReference type="InParanoid" id="A0A1Q3B5E4"/>
<dbReference type="InterPro" id="IPR008906">
    <property type="entry name" value="HATC_C_dom"/>
</dbReference>
<gene>
    <name evidence="2" type="ORF">CFOL_v3_06761</name>
</gene>
<dbReference type="InterPro" id="IPR052035">
    <property type="entry name" value="ZnF_BED_domain_contain"/>
</dbReference>
<accession>A0A1Q3B5E4</accession>
<protein>
    <submittedName>
        <fullName evidence="2">Dimer_Tnp_hAT domain-containing protein</fullName>
    </submittedName>
</protein>
<reference evidence="3" key="1">
    <citation type="submission" date="2016-04" db="EMBL/GenBank/DDBJ databases">
        <title>Cephalotus genome sequencing.</title>
        <authorList>
            <person name="Fukushima K."/>
            <person name="Hasebe M."/>
            <person name="Fang X."/>
        </authorList>
    </citation>
    <scope>NUCLEOTIDE SEQUENCE [LARGE SCALE GENOMIC DNA]</scope>
    <source>
        <strain evidence="3">cv. St1</strain>
    </source>
</reference>
<dbReference type="PANTHER" id="PTHR46481">
    <property type="entry name" value="ZINC FINGER BED DOMAIN-CONTAINING PROTEIN 4"/>
    <property type="match status" value="1"/>
</dbReference>
<dbReference type="PANTHER" id="PTHR46481:SF7">
    <property type="entry name" value="ZINC FINGER BED DOMAIN-CONTAINING PROTEIN RICESLEEPER 2-LIKE"/>
    <property type="match status" value="1"/>
</dbReference>
<evidence type="ECO:0000313" key="2">
    <source>
        <dbReference type="EMBL" id="GAV63241.1"/>
    </source>
</evidence>
<proteinExistence type="predicted"/>
<dbReference type="Pfam" id="PF05699">
    <property type="entry name" value="Dimer_Tnp_hAT"/>
    <property type="match status" value="1"/>
</dbReference>
<dbReference type="AlphaFoldDB" id="A0A1Q3B5E4"/>
<keyword evidence="3" id="KW-1185">Reference proteome</keyword>
<evidence type="ECO:0000313" key="3">
    <source>
        <dbReference type="Proteomes" id="UP000187406"/>
    </source>
</evidence>
<sequence length="134" mass="15285">MDTWTSIQRINYMSLTAHFIDKDLKMNKKILNFCPIFSHRGVTFLAVPISTVASESAFSMEGRVPVQFKSSLIPKNMEAHLCTQDWLFGSSSRVNIAEDLEELEKYEEGIFLFSKALLLNFNCVYGNFVLSNCN</sequence>